<evidence type="ECO:0000256" key="7">
    <source>
        <dbReference type="ARBA" id="ARBA00024033"/>
    </source>
</evidence>
<feature type="transmembrane region" description="Helical" evidence="8">
    <location>
        <begin position="353"/>
        <end position="373"/>
    </location>
</feature>
<evidence type="ECO:0000256" key="8">
    <source>
        <dbReference type="SAM" id="Phobius"/>
    </source>
</evidence>
<keyword evidence="6 8" id="KW-0472">Membrane</keyword>
<evidence type="ECO:0000256" key="5">
    <source>
        <dbReference type="ARBA" id="ARBA00022989"/>
    </source>
</evidence>
<dbReference type="EMBL" id="JACHJQ010000002">
    <property type="protein sequence ID" value="MBB4905947.1"/>
    <property type="molecule type" value="Genomic_DNA"/>
</dbReference>
<dbReference type="Proteomes" id="UP000520767">
    <property type="component" value="Unassembled WGS sequence"/>
</dbReference>
<evidence type="ECO:0000313" key="10">
    <source>
        <dbReference type="Proteomes" id="UP000520767"/>
    </source>
</evidence>
<keyword evidence="4 8" id="KW-0812">Transmembrane</keyword>
<evidence type="ECO:0000256" key="1">
    <source>
        <dbReference type="ARBA" id="ARBA00004651"/>
    </source>
</evidence>
<evidence type="ECO:0008006" key="11">
    <source>
        <dbReference type="Google" id="ProtNLM"/>
    </source>
</evidence>
<keyword evidence="2" id="KW-1003">Cell membrane</keyword>
<feature type="transmembrane region" description="Helical" evidence="8">
    <location>
        <begin position="100"/>
        <end position="121"/>
    </location>
</feature>
<dbReference type="AlphaFoldDB" id="A0A7W7Q2V5"/>
<dbReference type="GO" id="GO:0016758">
    <property type="term" value="F:hexosyltransferase activity"/>
    <property type="evidence" value="ECO:0007669"/>
    <property type="project" value="InterPro"/>
</dbReference>
<keyword evidence="10" id="KW-1185">Reference proteome</keyword>
<comment type="subcellular location">
    <subcellularLocation>
        <location evidence="1">Cell membrane</location>
        <topology evidence="1">Multi-pass membrane protein</topology>
    </subcellularLocation>
</comment>
<gene>
    <name evidence="9" type="ORF">FHR82_002164</name>
</gene>
<feature type="transmembrane region" description="Helical" evidence="8">
    <location>
        <begin position="275"/>
        <end position="295"/>
    </location>
</feature>
<organism evidence="9 10">
    <name type="scientific">Actinophytocola algeriensis</name>
    <dbReference type="NCBI Taxonomy" id="1768010"/>
    <lineage>
        <taxon>Bacteria</taxon>
        <taxon>Bacillati</taxon>
        <taxon>Actinomycetota</taxon>
        <taxon>Actinomycetes</taxon>
        <taxon>Pseudonocardiales</taxon>
        <taxon>Pseudonocardiaceae</taxon>
    </lineage>
</organism>
<comment type="caution">
    <text evidence="9">The sequence shown here is derived from an EMBL/GenBank/DDBJ whole genome shotgun (WGS) entry which is preliminary data.</text>
</comment>
<evidence type="ECO:0000256" key="3">
    <source>
        <dbReference type="ARBA" id="ARBA00022679"/>
    </source>
</evidence>
<dbReference type="Pfam" id="PF09594">
    <property type="entry name" value="GT87"/>
    <property type="match status" value="1"/>
</dbReference>
<evidence type="ECO:0000256" key="4">
    <source>
        <dbReference type="ARBA" id="ARBA00022692"/>
    </source>
</evidence>
<accession>A0A7W7Q2V5</accession>
<feature type="transmembrane region" description="Helical" evidence="8">
    <location>
        <begin position="177"/>
        <end position="201"/>
    </location>
</feature>
<comment type="similarity">
    <text evidence="7">Belongs to the glycosyltransferase 87 family.</text>
</comment>
<protein>
    <recommendedName>
        <fullName evidence="11">DUF2029 domain-containing protein</fullName>
    </recommendedName>
</protein>
<sequence>MSTRFRVAFAVTAVVGAFGAWWALRPSWQVPLPTMANRSEVRMQDFRDALYFPLREFLAGGNPYDPAAMFAHWPVRQIFNFYQPYHLALHLPFALPGYRVGAVAFAVVSLLLLVVLAGMAASRLRSRVPLVLGTAVLATLLVLSQVGKAQLYLGQVNPLVVVGAAGALLARSSHPRLAAVALALAWLKPQFGLPLTILLFARGSRSTALAGTAVAAIASLPVVVLLVLRGGGVGPFLDAAAANLTYATGTDYGAVDSPTGQRVDLAAVLYRLTDWLAPAAEPVALAGVLAVSVLLVRRLDRLGDADATAVADLLTCLAVVVAVVHQPGDVLLAVPAATLAAVVWWRRRRERGWPLAGLAVAALAVPFAHLHVVDSAVRALFSARAAVTLDGVAVVAAWLVLVVFAARHTRAALAARSEALSAAGRPEWTAGRAG</sequence>
<reference evidence="9 10" key="1">
    <citation type="submission" date="2020-08" db="EMBL/GenBank/DDBJ databases">
        <title>Genomic Encyclopedia of Type Strains, Phase III (KMG-III): the genomes of soil and plant-associated and newly described type strains.</title>
        <authorList>
            <person name="Whitman W."/>
        </authorList>
    </citation>
    <scope>NUCLEOTIDE SEQUENCE [LARGE SCALE GENOMIC DNA]</scope>
    <source>
        <strain evidence="9 10">CECT 8960</strain>
    </source>
</reference>
<evidence type="ECO:0000256" key="2">
    <source>
        <dbReference type="ARBA" id="ARBA00022475"/>
    </source>
</evidence>
<feature type="transmembrane region" description="Helical" evidence="8">
    <location>
        <begin position="128"/>
        <end position="146"/>
    </location>
</feature>
<feature type="transmembrane region" description="Helical" evidence="8">
    <location>
        <begin position="385"/>
        <end position="406"/>
    </location>
</feature>
<evidence type="ECO:0000256" key="6">
    <source>
        <dbReference type="ARBA" id="ARBA00023136"/>
    </source>
</evidence>
<feature type="transmembrane region" description="Helical" evidence="8">
    <location>
        <begin position="7"/>
        <end position="24"/>
    </location>
</feature>
<evidence type="ECO:0000313" key="9">
    <source>
        <dbReference type="EMBL" id="MBB4905947.1"/>
    </source>
</evidence>
<feature type="transmembrane region" description="Helical" evidence="8">
    <location>
        <begin position="207"/>
        <end position="228"/>
    </location>
</feature>
<name>A0A7W7Q2V5_9PSEU</name>
<keyword evidence="3" id="KW-0808">Transferase</keyword>
<dbReference type="InterPro" id="IPR018584">
    <property type="entry name" value="GT87"/>
</dbReference>
<dbReference type="RefSeq" id="WP_184810098.1">
    <property type="nucleotide sequence ID" value="NZ_JACHJQ010000002.1"/>
</dbReference>
<dbReference type="GO" id="GO:0005886">
    <property type="term" value="C:plasma membrane"/>
    <property type="evidence" value="ECO:0007669"/>
    <property type="project" value="UniProtKB-SubCell"/>
</dbReference>
<keyword evidence="5 8" id="KW-1133">Transmembrane helix</keyword>
<proteinExistence type="inferred from homology"/>